<dbReference type="Gene3D" id="3.40.50.1820">
    <property type="entry name" value="alpha/beta hydrolase"/>
    <property type="match status" value="1"/>
</dbReference>
<gene>
    <name evidence="5" type="ORF">HGP29_25725</name>
</gene>
<accession>A0A7X8SQR1</accession>
<dbReference type="Proteomes" id="UP000585050">
    <property type="component" value="Unassembled WGS sequence"/>
</dbReference>
<feature type="chain" id="PRO_5031324763" evidence="3">
    <location>
        <begin position="21"/>
        <end position="383"/>
    </location>
</feature>
<dbReference type="InterPro" id="IPR000801">
    <property type="entry name" value="Esterase-like"/>
</dbReference>
<evidence type="ECO:0000256" key="3">
    <source>
        <dbReference type="SAM" id="SignalP"/>
    </source>
</evidence>
<dbReference type="PANTHER" id="PTHR40841:SF2">
    <property type="entry name" value="SIDEROPHORE-DEGRADING ESTERASE (EUROFUNG)"/>
    <property type="match status" value="1"/>
</dbReference>
<evidence type="ECO:0000259" key="4">
    <source>
        <dbReference type="SMART" id="SM01065"/>
    </source>
</evidence>
<organism evidence="5 6">
    <name type="scientific">Flammeovirga agarivorans</name>
    <dbReference type="NCBI Taxonomy" id="2726742"/>
    <lineage>
        <taxon>Bacteria</taxon>
        <taxon>Pseudomonadati</taxon>
        <taxon>Bacteroidota</taxon>
        <taxon>Cytophagia</taxon>
        <taxon>Cytophagales</taxon>
        <taxon>Flammeovirgaceae</taxon>
        <taxon>Flammeovirga</taxon>
    </lineage>
</organism>
<evidence type="ECO:0000256" key="1">
    <source>
        <dbReference type="ARBA" id="ARBA00005622"/>
    </source>
</evidence>
<dbReference type="InterPro" id="IPR002044">
    <property type="entry name" value="CBM20"/>
</dbReference>
<evidence type="ECO:0000256" key="2">
    <source>
        <dbReference type="ARBA" id="ARBA00022801"/>
    </source>
</evidence>
<comment type="similarity">
    <text evidence="1">Belongs to the esterase D family.</text>
</comment>
<dbReference type="PANTHER" id="PTHR40841">
    <property type="entry name" value="SIDEROPHORE TRIACETYLFUSARININE C ESTERASE"/>
    <property type="match status" value="1"/>
</dbReference>
<dbReference type="Pfam" id="PF00756">
    <property type="entry name" value="Esterase"/>
    <property type="match status" value="1"/>
</dbReference>
<keyword evidence="2" id="KW-0378">Hydrolase</keyword>
<dbReference type="GO" id="GO:0016788">
    <property type="term" value="F:hydrolase activity, acting on ester bonds"/>
    <property type="evidence" value="ECO:0007669"/>
    <property type="project" value="TreeGrafter"/>
</dbReference>
<dbReference type="InterPro" id="IPR013784">
    <property type="entry name" value="Carb-bd-like_fold"/>
</dbReference>
<dbReference type="RefSeq" id="WP_168885340.1">
    <property type="nucleotide sequence ID" value="NZ_JABAIL010000013.1"/>
</dbReference>
<comment type="caution">
    <text evidence="5">The sequence shown here is derived from an EMBL/GenBank/DDBJ whole genome shotgun (WGS) entry which is preliminary data.</text>
</comment>
<proteinExistence type="inferred from homology"/>
<evidence type="ECO:0000313" key="5">
    <source>
        <dbReference type="EMBL" id="NLR94630.1"/>
    </source>
</evidence>
<dbReference type="SMART" id="SM01065">
    <property type="entry name" value="CBM_2"/>
    <property type="match status" value="1"/>
</dbReference>
<dbReference type="GO" id="GO:2001070">
    <property type="term" value="F:starch binding"/>
    <property type="evidence" value="ECO:0007669"/>
    <property type="project" value="InterPro"/>
</dbReference>
<evidence type="ECO:0000313" key="6">
    <source>
        <dbReference type="Proteomes" id="UP000585050"/>
    </source>
</evidence>
<dbReference type="InterPro" id="IPR052558">
    <property type="entry name" value="Siderophore_Hydrolase_D"/>
</dbReference>
<feature type="domain" description="CBM20" evidence="4">
    <location>
        <begin position="289"/>
        <end position="378"/>
    </location>
</feature>
<protein>
    <submittedName>
        <fullName evidence="5">Esterase</fullName>
    </submittedName>
</protein>
<keyword evidence="6" id="KW-1185">Reference proteome</keyword>
<reference evidence="5 6" key="1">
    <citation type="submission" date="2020-04" db="EMBL/GenBank/DDBJ databases">
        <title>Flammeovirga sp. SR4, a novel species isolated from seawater.</title>
        <authorList>
            <person name="Wang X."/>
        </authorList>
    </citation>
    <scope>NUCLEOTIDE SEQUENCE [LARGE SCALE GENOMIC DNA]</scope>
    <source>
        <strain evidence="5 6">SR4</strain>
    </source>
</reference>
<dbReference type="InterPro" id="IPR013783">
    <property type="entry name" value="Ig-like_fold"/>
</dbReference>
<keyword evidence="3" id="KW-0732">Signal</keyword>
<dbReference type="InterPro" id="IPR029058">
    <property type="entry name" value="AB_hydrolase_fold"/>
</dbReference>
<dbReference type="AlphaFoldDB" id="A0A7X8SQR1"/>
<dbReference type="EMBL" id="JABAIL010000013">
    <property type="protein sequence ID" value="NLR94630.1"/>
    <property type="molecule type" value="Genomic_DNA"/>
</dbReference>
<dbReference type="SUPFAM" id="SSF49452">
    <property type="entry name" value="Starch-binding domain-like"/>
    <property type="match status" value="1"/>
</dbReference>
<dbReference type="Pfam" id="PF00686">
    <property type="entry name" value="CBM_20"/>
    <property type="match status" value="1"/>
</dbReference>
<feature type="signal peptide" evidence="3">
    <location>
        <begin position="1"/>
        <end position="20"/>
    </location>
</feature>
<dbReference type="Gene3D" id="2.60.40.10">
    <property type="entry name" value="Immunoglobulins"/>
    <property type="match status" value="1"/>
</dbReference>
<dbReference type="SUPFAM" id="SSF53474">
    <property type="entry name" value="alpha/beta-Hydrolases"/>
    <property type="match status" value="1"/>
</dbReference>
<name>A0A7X8SQR1_9BACT</name>
<sequence>MISKLTSILLFTVCSLTLHAQNIARVENIKIQSKALDQEREILIYTPLDYDWRMHEYFNVIYVFDAHHRELFDYTTSILSFISENSKNFIVVGITSPYIKETDYSRNNDLLPVLNSEAAQKRYGKYSGNADNFYEYVKDEVIPYVEANYRTLNSVGIGHSLSASFILSSMVKTPTIFDNYIAISPNFAYDNERVAEEILQFDYSKFTKPTLVYISHADEGNGYWKEWKPSREKVYSFLQSKDNDNLIFEKGNFEEYNHWTTFPVSLNKALPIYIDKTLPLQESILSQEEYEVTINVSVPNKKDVLYITGNQDKLANWNPKKIKMKKLSDYERTITLKLKSPTQFKLTKGNWDTEAEVEGSFGNIIIKPETQSTFNLKVLSFYD</sequence>